<evidence type="ECO:0000313" key="2">
    <source>
        <dbReference type="Proteomes" id="UP000607559"/>
    </source>
</evidence>
<reference evidence="1" key="1">
    <citation type="journal article" date="2014" name="Int. J. Syst. Evol. Microbiol.">
        <title>Complete genome sequence of Corynebacterium casei LMG S-19264T (=DSM 44701T), isolated from a smear-ripened cheese.</title>
        <authorList>
            <consortium name="US DOE Joint Genome Institute (JGI-PGF)"/>
            <person name="Walter F."/>
            <person name="Albersmeier A."/>
            <person name="Kalinowski J."/>
            <person name="Ruckert C."/>
        </authorList>
    </citation>
    <scope>NUCLEOTIDE SEQUENCE</scope>
    <source>
        <strain evidence="1">CGMCC 1.15448</strain>
    </source>
</reference>
<dbReference type="EMBL" id="BMJC01000001">
    <property type="protein sequence ID" value="GGA88440.1"/>
    <property type="molecule type" value="Genomic_DNA"/>
</dbReference>
<evidence type="ECO:0000313" key="1">
    <source>
        <dbReference type="EMBL" id="GGA88440.1"/>
    </source>
</evidence>
<keyword evidence="2" id="KW-1185">Reference proteome</keyword>
<dbReference type="Proteomes" id="UP000607559">
    <property type="component" value="Unassembled WGS sequence"/>
</dbReference>
<accession>A0A8J2XRC4</accession>
<gene>
    <name evidence="1" type="ORF">GCM10011511_09570</name>
</gene>
<comment type="caution">
    <text evidence="1">The sequence shown here is derived from an EMBL/GenBank/DDBJ whole genome shotgun (WGS) entry which is preliminary data.</text>
</comment>
<organism evidence="1 2">
    <name type="scientific">Puia dinghuensis</name>
    <dbReference type="NCBI Taxonomy" id="1792502"/>
    <lineage>
        <taxon>Bacteria</taxon>
        <taxon>Pseudomonadati</taxon>
        <taxon>Bacteroidota</taxon>
        <taxon>Chitinophagia</taxon>
        <taxon>Chitinophagales</taxon>
        <taxon>Chitinophagaceae</taxon>
        <taxon>Puia</taxon>
    </lineage>
</organism>
<proteinExistence type="predicted"/>
<dbReference type="AlphaFoldDB" id="A0A8J2XRC4"/>
<sequence length="59" mass="6552">MNIDLDLKVKLFNEYLENGGIEKIVFPDLLKDLLKVKSLPNGKVDPRTVSPLVNAAMLA</sequence>
<reference evidence="1" key="2">
    <citation type="submission" date="2020-09" db="EMBL/GenBank/DDBJ databases">
        <authorList>
            <person name="Sun Q."/>
            <person name="Zhou Y."/>
        </authorList>
    </citation>
    <scope>NUCLEOTIDE SEQUENCE</scope>
    <source>
        <strain evidence="1">CGMCC 1.15448</strain>
    </source>
</reference>
<dbReference type="RefSeq" id="WP_188929072.1">
    <property type="nucleotide sequence ID" value="NZ_BMJC01000001.1"/>
</dbReference>
<protein>
    <submittedName>
        <fullName evidence="1">Uncharacterized protein</fullName>
    </submittedName>
</protein>
<name>A0A8J2XRC4_9BACT</name>